<gene>
    <name evidence="1" type="ORF">GCM10007391_22820</name>
</gene>
<dbReference type="RefSeq" id="WP_189406585.1">
    <property type="nucleotide sequence ID" value="NZ_BMXP01000005.1"/>
</dbReference>
<dbReference type="EMBL" id="BMXP01000005">
    <property type="protein sequence ID" value="GGW88334.1"/>
    <property type="molecule type" value="Genomic_DNA"/>
</dbReference>
<dbReference type="Pfam" id="PF11993">
    <property type="entry name" value="VC2046"/>
    <property type="match status" value="1"/>
</dbReference>
<name>A0A918JNJ1_9ALTE</name>
<reference evidence="1" key="1">
    <citation type="journal article" date="2014" name="Int. J. Syst. Evol. Microbiol.">
        <title>Complete genome sequence of Corynebacterium casei LMG S-19264T (=DSM 44701T), isolated from a smear-ripened cheese.</title>
        <authorList>
            <consortium name="US DOE Joint Genome Institute (JGI-PGF)"/>
            <person name="Walter F."/>
            <person name="Albersmeier A."/>
            <person name="Kalinowski J."/>
            <person name="Ruckert C."/>
        </authorList>
    </citation>
    <scope>NUCLEOTIDE SEQUENCE</scope>
    <source>
        <strain evidence="1">KCTC 22164</strain>
    </source>
</reference>
<dbReference type="AlphaFoldDB" id="A0A918JNJ1"/>
<dbReference type="Proteomes" id="UP000631300">
    <property type="component" value="Unassembled WGS sequence"/>
</dbReference>
<evidence type="ECO:0000313" key="2">
    <source>
        <dbReference type="Proteomes" id="UP000631300"/>
    </source>
</evidence>
<keyword evidence="2" id="KW-1185">Reference proteome</keyword>
<evidence type="ECO:0000313" key="1">
    <source>
        <dbReference type="EMBL" id="GGW88334.1"/>
    </source>
</evidence>
<organism evidence="1 2">
    <name type="scientific">Alteromonas halophila</name>
    <dbReference type="NCBI Taxonomy" id="516698"/>
    <lineage>
        <taxon>Bacteria</taxon>
        <taxon>Pseudomonadati</taxon>
        <taxon>Pseudomonadota</taxon>
        <taxon>Gammaproteobacteria</taxon>
        <taxon>Alteromonadales</taxon>
        <taxon>Alteromonadaceae</taxon>
        <taxon>Alteromonas/Salinimonas group</taxon>
        <taxon>Alteromonas</taxon>
    </lineage>
</organism>
<comment type="caution">
    <text evidence="1">The sequence shown here is derived from an EMBL/GenBank/DDBJ whole genome shotgun (WGS) entry which is preliminary data.</text>
</comment>
<reference evidence="1" key="2">
    <citation type="submission" date="2020-09" db="EMBL/GenBank/DDBJ databases">
        <authorList>
            <person name="Sun Q."/>
            <person name="Kim S."/>
        </authorList>
    </citation>
    <scope>NUCLEOTIDE SEQUENCE</scope>
    <source>
        <strain evidence="1">KCTC 22164</strain>
    </source>
</reference>
<accession>A0A918JNJ1</accession>
<dbReference type="InterPro" id="IPR021879">
    <property type="entry name" value="VC2046_fam"/>
</dbReference>
<protein>
    <submittedName>
        <fullName evidence="1">Uncharacterized protein</fullName>
    </submittedName>
</protein>
<proteinExistence type="predicted"/>
<sequence>MAADKVQLDSIAQWEGNLSKAAENGAQFALYLAMQFGASVGEPKIKPYETAVPSDKAFVDRLNFYRRPALDANKADHSHSHRLSQFIAQGDICSARLQDAMHPEPLSFHNDATRIPDDVVANCSLATQRRLKGDTASDIEEDNTLLDDIIEQANEYRVA</sequence>